<dbReference type="NCBIfam" id="TIGR02045">
    <property type="entry name" value="P_fruct_ADP"/>
    <property type="match status" value="1"/>
</dbReference>
<dbReference type="Proteomes" id="UP001246244">
    <property type="component" value="Unassembled WGS sequence"/>
</dbReference>
<comment type="function">
    <text evidence="7">Catalyzes the phosphorylation of fructose 6-phosphate to fructose 1,6-bisphosphate using ADP as the phosphate donor.</text>
</comment>
<proteinExistence type="inferred from homology"/>
<dbReference type="InterPro" id="IPR007666">
    <property type="entry name" value="ADP_PFK/GK"/>
</dbReference>
<comment type="cofactor">
    <cofactor evidence="7">
        <name>Mg(2+)</name>
        <dbReference type="ChEBI" id="CHEBI:18420"/>
    </cofactor>
    <text evidence="7">Binds 1 Mg(2+) ion per subunit.</text>
</comment>
<dbReference type="Pfam" id="PF04587">
    <property type="entry name" value="ADP_PFK_GK"/>
    <property type="match status" value="1"/>
</dbReference>
<keyword evidence="3 7" id="KW-0479">Metal-binding</keyword>
<sequence>MDIQEWEQRHTDAFYNVKEALPYLEGMFVAYNSNIDAIKHLTDKELSRLIGFFKETEIQERVETYPREIKDPLDFMARLLISMREGKAAEIPAHTSDIHEWLKEHMGFDYARMGGQAGIISNLLAYLELKKVVAYIPWLSEEQAEYFVASDNLLHPKVEGETVTLKRPQEAFKPGIESKVNWIFEYSKDLEVTCNGIKFKVPRDNRLIISSRPKWLRLDMDREVYEHLDSLLPIDGAILSGYQMIKEQYEDGSTYKDYVANSVKVIEKLKSLNPELRIHVELTSIQNRLIRKAILTEIVAKHVHSLGLDTVEVANALNVLGHEELSYSVIKKEENGIMSLYQGAVQLLKDLSLERVHVHSLGFYICILAKGHPLTLKEHRDSLLFSSTLAAAKALNGKIENLAEAEAGLEVPVSNKGLEDLENFKLYCIGRKLCTPEESEYGYLYGPDHDAVLIPSKVVDKPKATVGIGDAISAGAFTAMLAKMKQKRAGK</sequence>
<keyword evidence="2 7" id="KW-0808">Transferase</keyword>
<dbReference type="EC" id="2.7.1.146" evidence="7"/>
<dbReference type="PROSITE" id="PS51255">
    <property type="entry name" value="ADPK"/>
    <property type="match status" value="1"/>
</dbReference>
<keyword evidence="1 7" id="KW-0963">Cytoplasm</keyword>
<keyword evidence="6 7" id="KW-0324">Glycolysis</keyword>
<feature type="binding site" evidence="7">
    <location>
        <position position="470"/>
    </location>
    <ligand>
        <name>Mg(2+)</name>
        <dbReference type="ChEBI" id="CHEBI:18420"/>
    </ligand>
</feature>
<dbReference type="Gene3D" id="3.30.1110.20">
    <property type="match status" value="1"/>
</dbReference>
<gene>
    <name evidence="7 8" type="primary">pfkC</name>
    <name evidence="8" type="ORF">RG963_00745</name>
</gene>
<comment type="catalytic activity">
    <reaction evidence="7">
        <text>beta-D-fructose 6-phosphate + ADP = beta-D-fructose 1,6-bisphosphate + AMP + H(+)</text>
        <dbReference type="Rhea" id="RHEA:20105"/>
        <dbReference type="ChEBI" id="CHEBI:15378"/>
        <dbReference type="ChEBI" id="CHEBI:32966"/>
        <dbReference type="ChEBI" id="CHEBI:57634"/>
        <dbReference type="ChEBI" id="CHEBI:456215"/>
        <dbReference type="ChEBI" id="CHEBI:456216"/>
        <dbReference type="EC" id="2.7.1.146"/>
    </reaction>
</comment>
<dbReference type="GO" id="GO:0043844">
    <property type="term" value="F:ADP-specific phosphofructokinase activity"/>
    <property type="evidence" value="ECO:0007669"/>
    <property type="project" value="UniProtKB-EC"/>
</dbReference>
<evidence type="ECO:0000256" key="4">
    <source>
        <dbReference type="ARBA" id="ARBA00022777"/>
    </source>
</evidence>
<name>A0ABU2CXB0_9EURY</name>
<dbReference type="InterPro" id="IPR029056">
    <property type="entry name" value="Ribokinase-like"/>
</dbReference>
<dbReference type="InterPro" id="IPR015990">
    <property type="entry name" value="ADP_PFK/GK_arc"/>
</dbReference>
<accession>A0ABU2CXB0</accession>
<dbReference type="PANTHER" id="PTHR21208">
    <property type="entry name" value="ADP-DEPENDENT GLUCOKINASE"/>
    <property type="match status" value="1"/>
</dbReference>
<dbReference type="PIRSF" id="PIRSF015883">
    <property type="entry name" value="ADP-Pfk_glckin"/>
    <property type="match status" value="1"/>
</dbReference>
<dbReference type="InterPro" id="IPR011790">
    <property type="entry name" value="ADP_PFK_arc"/>
</dbReference>
<keyword evidence="9" id="KW-1185">Reference proteome</keyword>
<evidence type="ECO:0000256" key="7">
    <source>
        <dbReference type="HAMAP-Rule" id="MF_00561"/>
    </source>
</evidence>
<evidence type="ECO:0000256" key="3">
    <source>
        <dbReference type="ARBA" id="ARBA00022723"/>
    </source>
</evidence>
<comment type="caution">
    <text evidence="8">The sequence shown here is derived from an EMBL/GenBank/DDBJ whole genome shotgun (WGS) entry which is preliminary data.</text>
</comment>
<reference evidence="9" key="1">
    <citation type="submission" date="2023-07" db="EMBL/GenBank/DDBJ databases">
        <title>Whole-genome sequencing of a new Methanosarcina sp. Z-7115.</title>
        <authorList>
            <person name="Zhilina T.N."/>
            <person name="Merkel A.Y."/>
        </authorList>
    </citation>
    <scope>NUCLEOTIDE SEQUENCE [LARGE SCALE GENOMIC DNA]</scope>
    <source>
        <strain evidence="9">Z-7115</strain>
    </source>
</reference>
<evidence type="ECO:0000256" key="1">
    <source>
        <dbReference type="ARBA" id="ARBA00022490"/>
    </source>
</evidence>
<evidence type="ECO:0000313" key="8">
    <source>
        <dbReference type="EMBL" id="MDR7664331.1"/>
    </source>
</evidence>
<comment type="similarity">
    <text evidence="7">Belongs to the carbohydrate kinase PfkC family.</text>
</comment>
<dbReference type="SUPFAM" id="SSF53613">
    <property type="entry name" value="Ribokinase-like"/>
    <property type="match status" value="1"/>
</dbReference>
<feature type="binding site" evidence="7">
    <location>
        <position position="281"/>
    </location>
    <ligand>
        <name>Mg(2+)</name>
        <dbReference type="ChEBI" id="CHEBI:18420"/>
    </ligand>
</feature>
<protein>
    <recommendedName>
        <fullName evidence="7">ADP-specific phosphofructokinase</fullName>
        <ecNumber evidence="7">2.7.1.146</ecNumber>
    </recommendedName>
    <alternativeName>
        <fullName evidence="7">ADP-dependent phosphofructokinase</fullName>
        <shortName evidence="7">ADP-Pfk</shortName>
    </alternativeName>
</protein>
<feature type="binding site" evidence="7">
    <location>
        <position position="312"/>
    </location>
    <ligand>
        <name>Mg(2+)</name>
        <dbReference type="ChEBI" id="CHEBI:18420"/>
    </ligand>
</feature>
<evidence type="ECO:0000256" key="2">
    <source>
        <dbReference type="ARBA" id="ARBA00022679"/>
    </source>
</evidence>
<organism evidence="8 9">
    <name type="scientific">Methanosarcina baikalica</name>
    <dbReference type="NCBI Taxonomy" id="3073890"/>
    <lineage>
        <taxon>Archaea</taxon>
        <taxon>Methanobacteriati</taxon>
        <taxon>Methanobacteriota</taxon>
        <taxon>Stenosarchaea group</taxon>
        <taxon>Methanomicrobia</taxon>
        <taxon>Methanosarcinales</taxon>
        <taxon>Methanosarcinaceae</taxon>
        <taxon>Methanosarcina</taxon>
    </lineage>
</organism>
<keyword evidence="4 7" id="KW-0418">Kinase</keyword>
<keyword evidence="5 7" id="KW-0460">Magnesium</keyword>
<dbReference type="RefSeq" id="WP_310574358.1">
    <property type="nucleotide sequence ID" value="NZ_JAVKPK010000002.1"/>
</dbReference>
<dbReference type="EMBL" id="JAVKPK010000002">
    <property type="protein sequence ID" value="MDR7664331.1"/>
    <property type="molecule type" value="Genomic_DNA"/>
</dbReference>
<dbReference type="PANTHER" id="PTHR21208:SF1">
    <property type="entry name" value="ADP-DEPENDENT GLUCOKINASE"/>
    <property type="match status" value="1"/>
</dbReference>
<evidence type="ECO:0000313" key="9">
    <source>
        <dbReference type="Proteomes" id="UP001246244"/>
    </source>
</evidence>
<comment type="pathway">
    <text evidence="7">Carbohydrate degradation; glycolysis.</text>
</comment>
<feature type="active site" description="Proton acceptor" evidence="7">
    <location>
        <position position="470"/>
    </location>
</feature>
<dbReference type="Gene3D" id="3.40.1190.20">
    <property type="match status" value="1"/>
</dbReference>
<comment type="subcellular location">
    <subcellularLocation>
        <location evidence="7">Cytoplasm</location>
    </subcellularLocation>
</comment>
<evidence type="ECO:0000256" key="6">
    <source>
        <dbReference type="ARBA" id="ARBA00023152"/>
    </source>
</evidence>
<dbReference type="HAMAP" id="MF_00561">
    <property type="entry name" value="ADP_PFKinase"/>
    <property type="match status" value="1"/>
</dbReference>
<evidence type="ECO:0000256" key="5">
    <source>
        <dbReference type="ARBA" id="ARBA00022842"/>
    </source>
</evidence>